<feature type="domain" description="Ketosynthase family 3 (KS3)" evidence="14">
    <location>
        <begin position="3"/>
        <end position="420"/>
    </location>
</feature>
<evidence type="ECO:0000259" key="14">
    <source>
        <dbReference type="PROSITE" id="PS52004"/>
    </source>
</evidence>
<proteinExistence type="inferred from homology"/>
<dbReference type="PIRSF" id="PIRSF000447">
    <property type="entry name" value="KAS_II"/>
    <property type="match status" value="1"/>
</dbReference>
<dbReference type="InterPro" id="IPR014031">
    <property type="entry name" value="Ketoacyl_synth_C"/>
</dbReference>
<comment type="function">
    <text evidence="11">Involved in the type II fatty acid elongation cycle. Catalyzes the elongation of a wide range of acyl-ACP by the addition of two carbons from malonyl-ACP to an acyl acceptor. Can efficiently catalyze the conversion of palmitoleoyl-ACP (cis-hexadec-9-enoyl-ACP) to cis-vaccenoyl-ACP (cis-octadec-11-enoyl-ACP), an essential step in the thermal regulation of fatty acid composition.</text>
</comment>
<dbReference type="NCBIfam" id="NF005589">
    <property type="entry name" value="PRK07314.1"/>
    <property type="match status" value="1"/>
</dbReference>
<dbReference type="OrthoDB" id="9808669at2"/>
<dbReference type="InterPro" id="IPR018201">
    <property type="entry name" value="Ketoacyl_synth_AS"/>
</dbReference>
<evidence type="ECO:0000256" key="11">
    <source>
        <dbReference type="PIRNR" id="PIRNR000447"/>
    </source>
</evidence>
<evidence type="ECO:0000256" key="10">
    <source>
        <dbReference type="ARBA" id="ARBA00023315"/>
    </source>
</evidence>
<dbReference type="Pfam" id="PF02801">
    <property type="entry name" value="Ketoacyl-synt_C"/>
    <property type="match status" value="1"/>
</dbReference>
<dbReference type="Gene3D" id="3.40.47.10">
    <property type="match status" value="1"/>
</dbReference>
<keyword evidence="6 11" id="KW-0808">Transferase</keyword>
<dbReference type="InterPro" id="IPR020841">
    <property type="entry name" value="PKS_Beta-ketoAc_synthase_dom"/>
</dbReference>
<dbReference type="NCBIfam" id="TIGR03150">
    <property type="entry name" value="fabF"/>
    <property type="match status" value="1"/>
</dbReference>
<dbReference type="GO" id="GO:0004315">
    <property type="term" value="F:3-oxoacyl-[acyl-carrier-protein] synthase activity"/>
    <property type="evidence" value="ECO:0007669"/>
    <property type="project" value="UniProtKB-UniRule"/>
</dbReference>
<evidence type="ECO:0000256" key="1">
    <source>
        <dbReference type="ARBA" id="ARBA00005194"/>
    </source>
</evidence>
<keyword evidence="8" id="KW-0443">Lipid metabolism</keyword>
<evidence type="ECO:0000256" key="13">
    <source>
        <dbReference type="RuleBase" id="RU003694"/>
    </source>
</evidence>
<dbReference type="Proteomes" id="UP000255233">
    <property type="component" value="Unassembled WGS sequence"/>
</dbReference>
<dbReference type="InterPro" id="IPR014030">
    <property type="entry name" value="Ketoacyl_synth_N"/>
</dbReference>
<evidence type="ECO:0000256" key="4">
    <source>
        <dbReference type="ARBA" id="ARBA00014657"/>
    </source>
</evidence>
<evidence type="ECO:0000256" key="7">
    <source>
        <dbReference type="ARBA" id="ARBA00022832"/>
    </source>
</evidence>
<reference evidence="15 16" key="1">
    <citation type="submission" date="2018-06" db="EMBL/GenBank/DDBJ databases">
        <authorList>
            <consortium name="Pathogen Informatics"/>
            <person name="Doyle S."/>
        </authorList>
    </citation>
    <scope>NUCLEOTIDE SEQUENCE [LARGE SCALE GENOMIC DNA]</scope>
    <source>
        <strain evidence="15 16">NCTC11190</strain>
    </source>
</reference>
<protein>
    <recommendedName>
        <fullName evidence="4 11">3-oxoacyl-[acyl-carrier-protein] synthase 2</fullName>
        <ecNumber evidence="3 11">2.3.1.179</ecNumber>
    </recommendedName>
</protein>
<dbReference type="SUPFAM" id="SSF53901">
    <property type="entry name" value="Thiolase-like"/>
    <property type="match status" value="2"/>
</dbReference>
<comment type="catalytic activity">
    <reaction evidence="11">
        <text>(9Z)-hexadecenoyl-[ACP] + malonyl-[ACP] + H(+) = 3-oxo-(11Z)-octadecenoyl-[ACP] + holo-[ACP] + CO2</text>
        <dbReference type="Rhea" id="RHEA:55040"/>
        <dbReference type="Rhea" id="RHEA-COMP:9623"/>
        <dbReference type="Rhea" id="RHEA-COMP:9685"/>
        <dbReference type="Rhea" id="RHEA-COMP:10800"/>
        <dbReference type="Rhea" id="RHEA-COMP:14074"/>
        <dbReference type="ChEBI" id="CHEBI:15378"/>
        <dbReference type="ChEBI" id="CHEBI:16526"/>
        <dbReference type="ChEBI" id="CHEBI:64479"/>
        <dbReference type="ChEBI" id="CHEBI:78449"/>
        <dbReference type="ChEBI" id="CHEBI:83989"/>
        <dbReference type="ChEBI" id="CHEBI:138538"/>
        <dbReference type="EC" id="2.3.1.179"/>
    </reaction>
</comment>
<comment type="pathway">
    <text evidence="1 11">Lipid metabolism; fatty acid biosynthesis.</text>
</comment>
<dbReference type="PROSITE" id="PS00606">
    <property type="entry name" value="KS3_1"/>
    <property type="match status" value="1"/>
</dbReference>
<dbReference type="InterPro" id="IPR017568">
    <property type="entry name" value="3-oxoacyl-ACP_synth-2"/>
</dbReference>
<dbReference type="PANTHER" id="PTHR11712:SF336">
    <property type="entry name" value="3-OXOACYL-[ACYL-CARRIER-PROTEIN] SYNTHASE, MITOCHONDRIAL"/>
    <property type="match status" value="1"/>
</dbReference>
<feature type="active site" description="For beta-ketoacyl synthase activity" evidence="12">
    <location>
        <position position="171"/>
    </location>
</feature>
<keyword evidence="5 11" id="KW-0444">Lipid biosynthesis</keyword>
<dbReference type="FunFam" id="3.40.47.10:FF:000009">
    <property type="entry name" value="3-oxoacyl-[acyl-carrier-protein] synthase 2"/>
    <property type="match status" value="1"/>
</dbReference>
<dbReference type="Pfam" id="PF00109">
    <property type="entry name" value="ketoacyl-synt"/>
    <property type="match status" value="1"/>
</dbReference>
<organism evidence="15 16">
    <name type="scientific">Rikenella microfusus</name>
    <dbReference type="NCBI Taxonomy" id="28139"/>
    <lineage>
        <taxon>Bacteria</taxon>
        <taxon>Pseudomonadati</taxon>
        <taxon>Bacteroidota</taxon>
        <taxon>Bacteroidia</taxon>
        <taxon>Bacteroidales</taxon>
        <taxon>Rikenellaceae</taxon>
        <taxon>Rikenella</taxon>
    </lineage>
</organism>
<dbReference type="PANTHER" id="PTHR11712">
    <property type="entry name" value="POLYKETIDE SYNTHASE-RELATED"/>
    <property type="match status" value="1"/>
</dbReference>
<dbReference type="AlphaFoldDB" id="A0A379MN66"/>
<evidence type="ECO:0000313" key="15">
    <source>
        <dbReference type="EMBL" id="SUE33048.1"/>
    </source>
</evidence>
<gene>
    <name evidence="15" type="primary">fabF</name>
    <name evidence="15" type="ORF">NCTC11190_00243</name>
</gene>
<dbReference type="EC" id="2.3.1.179" evidence="3 11"/>
<dbReference type="STRING" id="880526.GCA_000427365_01199"/>
<comment type="similarity">
    <text evidence="2 11 13">Belongs to the thiolase-like superfamily. Beta-ketoacyl-ACP synthases family.</text>
</comment>
<dbReference type="EMBL" id="UGVL01000001">
    <property type="protein sequence ID" value="SUE33048.1"/>
    <property type="molecule type" value="Genomic_DNA"/>
</dbReference>
<evidence type="ECO:0000256" key="6">
    <source>
        <dbReference type="ARBA" id="ARBA00022679"/>
    </source>
</evidence>
<evidence type="ECO:0000256" key="9">
    <source>
        <dbReference type="ARBA" id="ARBA00023160"/>
    </source>
</evidence>
<keyword evidence="7" id="KW-0276">Fatty acid metabolism</keyword>
<keyword evidence="10 11" id="KW-0012">Acyltransferase</keyword>
<sequence length="422" mass="44890">MKLRRVVVTGIGTINPLGNNIEQYFENLEKGVSGATPITHFDASKFKTQFACEVKGFDPNEHFDRKEARKYDRFTQFALVAAKQAVQDAGLTDAEEGIAEGIDKDRVGVVWASGIGGIETFFNEVTNFAKGDGTPKYNPFFIPKMIADIAAGHISMKYGFRGPNYCTVSACSSSNHAFIDALNLIRWGKADIIVSGGSEAAVNPAGIGGFNAMQALSTRNDDPATASRPYDTGRDGFVMGEGAGALVLEEYEHAKARGAKIYAEVVGGGMSADAYHLTAPDPQGAGAARAMQEALKDAGLKPEDVDYINTHGTSTPAGDIPELTGIQSVFGDHIYKVNISSTKSMTGHLLGGAAAVEALACIMAIDRGIVPPTINVTERDPQIDERINLTLGTAQKRDIDCALSNTFGFGGHNSTVIFKKVQ</sequence>
<comment type="catalytic activity">
    <reaction evidence="11">
        <text>a fatty acyl-[ACP] + malonyl-[ACP] + H(+) = a 3-oxoacyl-[ACP] + holo-[ACP] + CO2</text>
        <dbReference type="Rhea" id="RHEA:22836"/>
        <dbReference type="Rhea" id="RHEA-COMP:9623"/>
        <dbReference type="Rhea" id="RHEA-COMP:9685"/>
        <dbReference type="Rhea" id="RHEA-COMP:9916"/>
        <dbReference type="Rhea" id="RHEA-COMP:14125"/>
        <dbReference type="ChEBI" id="CHEBI:15378"/>
        <dbReference type="ChEBI" id="CHEBI:16526"/>
        <dbReference type="ChEBI" id="CHEBI:64479"/>
        <dbReference type="ChEBI" id="CHEBI:78449"/>
        <dbReference type="ChEBI" id="CHEBI:78776"/>
        <dbReference type="ChEBI" id="CHEBI:138651"/>
    </reaction>
</comment>
<evidence type="ECO:0000256" key="5">
    <source>
        <dbReference type="ARBA" id="ARBA00022516"/>
    </source>
</evidence>
<dbReference type="InterPro" id="IPR016039">
    <property type="entry name" value="Thiolase-like"/>
</dbReference>
<dbReference type="RefSeq" id="WP_027290919.1">
    <property type="nucleotide sequence ID" value="NZ_CALVFX010000005.1"/>
</dbReference>
<dbReference type="InterPro" id="IPR000794">
    <property type="entry name" value="Beta-ketoacyl_synthase"/>
</dbReference>
<dbReference type="UniPathway" id="UPA00094"/>
<keyword evidence="16" id="KW-1185">Reference proteome</keyword>
<dbReference type="PROSITE" id="PS52004">
    <property type="entry name" value="KS3_2"/>
    <property type="match status" value="1"/>
</dbReference>
<evidence type="ECO:0000256" key="3">
    <source>
        <dbReference type="ARBA" id="ARBA00012356"/>
    </source>
</evidence>
<name>A0A379MN66_9BACT</name>
<dbReference type="GO" id="GO:0005829">
    <property type="term" value="C:cytosol"/>
    <property type="evidence" value="ECO:0007669"/>
    <property type="project" value="TreeGrafter"/>
</dbReference>
<keyword evidence="9 11" id="KW-0275">Fatty acid biosynthesis</keyword>
<dbReference type="SMART" id="SM00825">
    <property type="entry name" value="PKS_KS"/>
    <property type="match status" value="1"/>
</dbReference>
<evidence type="ECO:0000256" key="12">
    <source>
        <dbReference type="PIRSR" id="PIRSR000447-1"/>
    </source>
</evidence>
<accession>A0A379MN66</accession>
<evidence type="ECO:0000256" key="8">
    <source>
        <dbReference type="ARBA" id="ARBA00023098"/>
    </source>
</evidence>
<dbReference type="GO" id="GO:0006633">
    <property type="term" value="P:fatty acid biosynthetic process"/>
    <property type="evidence" value="ECO:0007669"/>
    <property type="project" value="UniProtKB-UniRule"/>
</dbReference>
<dbReference type="CDD" id="cd00834">
    <property type="entry name" value="KAS_I_II"/>
    <property type="match status" value="1"/>
</dbReference>
<evidence type="ECO:0000256" key="2">
    <source>
        <dbReference type="ARBA" id="ARBA00008467"/>
    </source>
</evidence>
<evidence type="ECO:0000313" key="16">
    <source>
        <dbReference type="Proteomes" id="UP000255233"/>
    </source>
</evidence>